<name>A0A164W7X7_9CRUS</name>
<evidence type="ECO:0000256" key="1">
    <source>
        <dbReference type="SAM" id="MobiDB-lite"/>
    </source>
</evidence>
<comment type="caution">
    <text evidence="2">The sequence shown here is derived from an EMBL/GenBank/DDBJ whole genome shotgun (WGS) entry which is preliminary data.</text>
</comment>
<accession>A0A164W7X7</accession>
<reference evidence="2 3" key="1">
    <citation type="submission" date="2016-03" db="EMBL/GenBank/DDBJ databases">
        <title>EvidentialGene: Evidence-directed Construction of Genes on Genomes.</title>
        <authorList>
            <person name="Gilbert D.G."/>
            <person name="Choi J.-H."/>
            <person name="Mockaitis K."/>
            <person name="Colbourne J."/>
            <person name="Pfrender M."/>
        </authorList>
    </citation>
    <scope>NUCLEOTIDE SEQUENCE [LARGE SCALE GENOMIC DNA]</scope>
    <source>
        <strain evidence="2 3">Xinb3</strain>
        <tissue evidence="2">Complete organism</tissue>
    </source>
</reference>
<feature type="region of interest" description="Disordered" evidence="1">
    <location>
        <begin position="1"/>
        <end position="24"/>
    </location>
</feature>
<dbReference type="AlphaFoldDB" id="A0A164W7X7"/>
<organism evidence="2 3">
    <name type="scientific">Daphnia magna</name>
    <dbReference type="NCBI Taxonomy" id="35525"/>
    <lineage>
        <taxon>Eukaryota</taxon>
        <taxon>Metazoa</taxon>
        <taxon>Ecdysozoa</taxon>
        <taxon>Arthropoda</taxon>
        <taxon>Crustacea</taxon>
        <taxon>Branchiopoda</taxon>
        <taxon>Diplostraca</taxon>
        <taxon>Cladocera</taxon>
        <taxon>Anomopoda</taxon>
        <taxon>Daphniidae</taxon>
        <taxon>Daphnia</taxon>
    </lineage>
</organism>
<gene>
    <name evidence="2" type="ORF">APZ42_021930</name>
</gene>
<protein>
    <submittedName>
        <fullName evidence="2">Uncharacterized protein</fullName>
    </submittedName>
</protein>
<feature type="compositionally biased region" description="Polar residues" evidence="1">
    <location>
        <begin position="1"/>
        <end position="13"/>
    </location>
</feature>
<sequence length="93" mass="10833">MSQLRVGNENARTPANKKGKKKLDERVWQKRMGGRDFGARVVRNRKFIRSSSEAVEDDDKVILHLLFLSRVPFFFRSLFVQNSSDLTSKFSTR</sequence>
<dbReference type="EMBL" id="LRGB01001310">
    <property type="protein sequence ID" value="KZS13033.1"/>
    <property type="molecule type" value="Genomic_DNA"/>
</dbReference>
<proteinExistence type="predicted"/>
<keyword evidence="3" id="KW-1185">Reference proteome</keyword>
<dbReference type="Proteomes" id="UP000076858">
    <property type="component" value="Unassembled WGS sequence"/>
</dbReference>
<evidence type="ECO:0000313" key="3">
    <source>
        <dbReference type="Proteomes" id="UP000076858"/>
    </source>
</evidence>
<evidence type="ECO:0000313" key="2">
    <source>
        <dbReference type="EMBL" id="KZS13033.1"/>
    </source>
</evidence>